<organism evidence="2 3">
    <name type="scientific">Crassostrea virginica</name>
    <name type="common">Eastern oyster</name>
    <dbReference type="NCBI Taxonomy" id="6565"/>
    <lineage>
        <taxon>Eukaryota</taxon>
        <taxon>Metazoa</taxon>
        <taxon>Spiralia</taxon>
        <taxon>Lophotrochozoa</taxon>
        <taxon>Mollusca</taxon>
        <taxon>Bivalvia</taxon>
        <taxon>Autobranchia</taxon>
        <taxon>Pteriomorphia</taxon>
        <taxon>Ostreida</taxon>
        <taxon>Ostreoidea</taxon>
        <taxon>Ostreidae</taxon>
        <taxon>Crassostrea</taxon>
    </lineage>
</organism>
<dbReference type="AlphaFoldDB" id="A0A8B8DBU1"/>
<dbReference type="GeneID" id="111125173"/>
<evidence type="ECO:0000256" key="1">
    <source>
        <dbReference type="SAM" id="Phobius"/>
    </source>
</evidence>
<evidence type="ECO:0000313" key="3">
    <source>
        <dbReference type="RefSeq" id="XP_022324416.1"/>
    </source>
</evidence>
<dbReference type="Proteomes" id="UP000694844">
    <property type="component" value="Chromosome 3"/>
</dbReference>
<dbReference type="CDD" id="cd22190">
    <property type="entry name" value="PGAP4"/>
    <property type="match status" value="1"/>
</dbReference>
<keyword evidence="2" id="KW-1185">Reference proteome</keyword>
<accession>A0A8B8DBU1</accession>
<keyword evidence="1" id="KW-0472">Membrane</keyword>
<feature type="transmembrane region" description="Helical" evidence="1">
    <location>
        <begin position="256"/>
        <end position="275"/>
    </location>
</feature>
<sequence>MGLMKILLWQTILFVCTFTLIIYPICIKLPYSKFYYVFNKEDSVSLKAERLNAERHDKSLSYFASLQAESSKLFYVGMENSNHLDLVVAIISVKRKDGTLGYLTQAVARMDKLLKKDVYFKTKFLFVCNVDQNPNNHEEAKKLEKYIPVKYRFGNATGKMNASPYNSLYQKQNNFNTYQKETIDYMFCLEMAHSMNPDYVLMMEDDTLPLPMSLEVLSFKIKWLALFRNPPMKTFAYIKLYYPPKWQGFANEFKRILEVVAIGALGASCFVFLFASRGKRSVQNLYFVIGAVYFILIALFLDRQNVLELRRMTAQFYSLNISPGCCTPAMFYQKWVIPDLLKYLSFANTKYHTDIAIHSFITSQNLTAYQIEPNLFVHIGMYTSIHVNTRKDPQEFIFNMY</sequence>
<dbReference type="PANTHER" id="PTHR31410:SF1">
    <property type="entry name" value="POST-GPI ATTACHMENT TO PROTEINS FACTOR 4"/>
    <property type="match status" value="1"/>
</dbReference>
<feature type="transmembrane region" description="Helical" evidence="1">
    <location>
        <begin position="6"/>
        <end position="26"/>
    </location>
</feature>
<dbReference type="PANTHER" id="PTHR31410">
    <property type="entry name" value="TRANSMEMBRANE PROTEIN 246"/>
    <property type="match status" value="1"/>
</dbReference>
<dbReference type="GO" id="GO:0000139">
    <property type="term" value="C:Golgi membrane"/>
    <property type="evidence" value="ECO:0007669"/>
    <property type="project" value="InterPro"/>
</dbReference>
<dbReference type="InterPro" id="IPR029675">
    <property type="entry name" value="PGAP4"/>
</dbReference>
<dbReference type="KEGG" id="cvn:111125173"/>
<gene>
    <name evidence="3" type="primary">LOC111125173</name>
</gene>
<keyword evidence="1" id="KW-0812">Transmembrane</keyword>
<reference evidence="3" key="1">
    <citation type="submission" date="2025-08" db="UniProtKB">
        <authorList>
            <consortium name="RefSeq"/>
        </authorList>
    </citation>
    <scope>IDENTIFICATION</scope>
    <source>
        <tissue evidence="3">Whole sample</tissue>
    </source>
</reference>
<evidence type="ECO:0000313" key="2">
    <source>
        <dbReference type="Proteomes" id="UP000694844"/>
    </source>
</evidence>
<name>A0A8B8DBU1_CRAVI</name>
<dbReference type="GO" id="GO:0006506">
    <property type="term" value="P:GPI anchor biosynthetic process"/>
    <property type="evidence" value="ECO:0007669"/>
    <property type="project" value="InterPro"/>
</dbReference>
<protein>
    <submittedName>
        <fullName evidence="3">Transmembrane protein 246-like</fullName>
    </submittedName>
</protein>
<proteinExistence type="predicted"/>
<keyword evidence="1" id="KW-1133">Transmembrane helix</keyword>
<feature type="transmembrane region" description="Helical" evidence="1">
    <location>
        <begin position="281"/>
        <end position="301"/>
    </location>
</feature>
<dbReference type="GO" id="GO:0016757">
    <property type="term" value="F:glycosyltransferase activity"/>
    <property type="evidence" value="ECO:0007669"/>
    <property type="project" value="InterPro"/>
</dbReference>
<dbReference type="RefSeq" id="XP_022324416.1">
    <property type="nucleotide sequence ID" value="XM_022468708.1"/>
</dbReference>